<evidence type="ECO:0000256" key="5">
    <source>
        <dbReference type="ARBA" id="ARBA00022622"/>
    </source>
</evidence>
<keyword evidence="6 13" id="KW-0732">Signal</keyword>
<dbReference type="EMBL" id="PDNA01000030">
    <property type="protein sequence ID" value="PGH22979.1"/>
    <property type="molecule type" value="Genomic_DNA"/>
</dbReference>
<organism evidence="15 16">
    <name type="scientific">Polytolypa hystricis (strain UAMH7299)</name>
    <dbReference type="NCBI Taxonomy" id="1447883"/>
    <lineage>
        <taxon>Eukaryota</taxon>
        <taxon>Fungi</taxon>
        <taxon>Dikarya</taxon>
        <taxon>Ascomycota</taxon>
        <taxon>Pezizomycotina</taxon>
        <taxon>Eurotiomycetes</taxon>
        <taxon>Eurotiomycetidae</taxon>
        <taxon>Onygenales</taxon>
        <taxon>Onygenales incertae sedis</taxon>
        <taxon>Polytolypa</taxon>
    </lineage>
</organism>
<accession>A0A2B7YPK6</accession>
<name>A0A2B7YPK6_POLH7</name>
<evidence type="ECO:0000256" key="11">
    <source>
        <dbReference type="SAM" id="MobiDB-lite"/>
    </source>
</evidence>
<feature type="coiled-coil region" evidence="10">
    <location>
        <begin position="374"/>
        <end position="408"/>
    </location>
</feature>
<feature type="chain" id="PRO_5012699360" description="CFEM domain-containing protein" evidence="13">
    <location>
        <begin position="24"/>
        <end position="429"/>
    </location>
</feature>
<protein>
    <recommendedName>
        <fullName evidence="14">CFEM domain-containing protein</fullName>
    </recommendedName>
</protein>
<proteinExistence type="inferred from homology"/>
<dbReference type="PROSITE" id="PS52012">
    <property type="entry name" value="CFEM"/>
    <property type="match status" value="1"/>
</dbReference>
<keyword evidence="10" id="KW-0175">Coiled coil</keyword>
<evidence type="ECO:0000256" key="4">
    <source>
        <dbReference type="ARBA" id="ARBA00022525"/>
    </source>
</evidence>
<keyword evidence="8" id="KW-0449">Lipoprotein</keyword>
<feature type="region of interest" description="Disordered" evidence="11">
    <location>
        <begin position="310"/>
        <end position="330"/>
    </location>
</feature>
<keyword evidence="12" id="KW-0812">Transmembrane</keyword>
<dbReference type="Pfam" id="PF05730">
    <property type="entry name" value="CFEM"/>
    <property type="match status" value="1"/>
</dbReference>
<feature type="domain" description="CFEM" evidence="14">
    <location>
        <begin position="1"/>
        <end position="112"/>
    </location>
</feature>
<dbReference type="InterPro" id="IPR008427">
    <property type="entry name" value="Extracellular_membr_CFEM_dom"/>
</dbReference>
<sequence>MRRRHHALFAAATLLVAGSLVNGNISDCAYKCFQDAVNDNGCAGWLSDSDCCFADEFLGQIAECLPESCSKVSGLEAWEHLRGECSSAGVEISYDYEEVQSLQREGFPSGPRPTTAPVFTDSDGEILPLTASLSSTPSTSIDFYATITSSSTSRDIYTTPTSTSTSTADKQFEFESSDESSEGGSKLSAGYIVLIVLVVVGVVLFALLFAFYWRRKRKRSSSSPAKILPPETTPEEVYEISGTEIPRSNYDRYQLQELDATDSEIWAPGFPKTDRDSAFSVRLSQPGRNSESIHGRNEHMVGELDASAECARSPDQQRVNSGPNLSGAPMVAVNTDTITPAVSPSSQLSPPGNSLSPDLSSRRVSAIETPISVNADENQEVESLLSSLADVERRRQERASRLQLLQEEEMVMRAEETALLEEIQKRVNN</sequence>
<dbReference type="GO" id="GO:0098552">
    <property type="term" value="C:side of membrane"/>
    <property type="evidence" value="ECO:0007669"/>
    <property type="project" value="UniProtKB-KW"/>
</dbReference>
<evidence type="ECO:0000256" key="2">
    <source>
        <dbReference type="ARBA" id="ARBA00004613"/>
    </source>
</evidence>
<evidence type="ECO:0000256" key="8">
    <source>
        <dbReference type="ARBA" id="ARBA00023288"/>
    </source>
</evidence>
<feature type="transmembrane region" description="Helical" evidence="12">
    <location>
        <begin position="189"/>
        <end position="213"/>
    </location>
</feature>
<comment type="caution">
    <text evidence="15">The sequence shown here is derived from an EMBL/GenBank/DDBJ whole genome shotgun (WGS) entry which is preliminary data.</text>
</comment>
<evidence type="ECO:0000313" key="16">
    <source>
        <dbReference type="Proteomes" id="UP000224634"/>
    </source>
</evidence>
<feature type="region of interest" description="Disordered" evidence="11">
    <location>
        <begin position="154"/>
        <end position="185"/>
    </location>
</feature>
<evidence type="ECO:0000256" key="1">
    <source>
        <dbReference type="ARBA" id="ARBA00004589"/>
    </source>
</evidence>
<evidence type="ECO:0000313" key="15">
    <source>
        <dbReference type="EMBL" id="PGH22979.1"/>
    </source>
</evidence>
<keyword evidence="12" id="KW-1133">Transmembrane helix</keyword>
<feature type="signal peptide" evidence="13">
    <location>
        <begin position="1"/>
        <end position="23"/>
    </location>
</feature>
<evidence type="ECO:0000256" key="12">
    <source>
        <dbReference type="SAM" id="Phobius"/>
    </source>
</evidence>
<gene>
    <name evidence="15" type="ORF">AJ80_02894</name>
</gene>
<feature type="compositionally biased region" description="Polar residues" evidence="11">
    <location>
        <begin position="314"/>
        <end position="324"/>
    </location>
</feature>
<dbReference type="Proteomes" id="UP000224634">
    <property type="component" value="Unassembled WGS sequence"/>
</dbReference>
<comment type="subcellular location">
    <subcellularLocation>
        <location evidence="1">Membrane</location>
        <topology evidence="1">Lipid-anchor</topology>
        <topology evidence="1">GPI-anchor</topology>
    </subcellularLocation>
    <subcellularLocation>
        <location evidence="2">Secreted</location>
    </subcellularLocation>
</comment>
<keyword evidence="4" id="KW-0964">Secreted</keyword>
<evidence type="ECO:0000256" key="10">
    <source>
        <dbReference type="SAM" id="Coils"/>
    </source>
</evidence>
<keyword evidence="5" id="KW-0325">Glycoprotein</keyword>
<evidence type="ECO:0000256" key="13">
    <source>
        <dbReference type="SAM" id="SignalP"/>
    </source>
</evidence>
<evidence type="ECO:0000256" key="6">
    <source>
        <dbReference type="ARBA" id="ARBA00022729"/>
    </source>
</evidence>
<evidence type="ECO:0000256" key="7">
    <source>
        <dbReference type="ARBA" id="ARBA00023157"/>
    </source>
</evidence>
<feature type="disulfide bond" evidence="9">
    <location>
        <begin position="52"/>
        <end position="85"/>
    </location>
</feature>
<reference evidence="15 16" key="1">
    <citation type="submission" date="2017-10" db="EMBL/GenBank/DDBJ databases">
        <title>Comparative genomics in systemic dimorphic fungi from Ajellomycetaceae.</title>
        <authorList>
            <person name="Munoz J.F."/>
            <person name="Mcewen J.G."/>
            <person name="Clay O.K."/>
            <person name="Cuomo C.A."/>
        </authorList>
    </citation>
    <scope>NUCLEOTIDE SEQUENCE [LARGE SCALE GENOMIC DNA]</scope>
    <source>
        <strain evidence="15 16">UAMH7299</strain>
    </source>
</reference>
<comment type="caution">
    <text evidence="9">Lacks conserved residue(s) required for the propagation of feature annotation.</text>
</comment>
<dbReference type="AlphaFoldDB" id="A0A2B7YPK6"/>
<dbReference type="GO" id="GO:0005576">
    <property type="term" value="C:extracellular region"/>
    <property type="evidence" value="ECO:0007669"/>
    <property type="project" value="UniProtKB-SubCell"/>
</dbReference>
<comment type="similarity">
    <text evidence="3">Belongs to the RBT5 family.</text>
</comment>
<feature type="region of interest" description="Disordered" evidence="11">
    <location>
        <begin position="340"/>
        <end position="359"/>
    </location>
</feature>
<keyword evidence="7 9" id="KW-1015">Disulfide bond</keyword>
<evidence type="ECO:0000256" key="9">
    <source>
        <dbReference type="PROSITE-ProRule" id="PRU01356"/>
    </source>
</evidence>
<keyword evidence="5" id="KW-0336">GPI-anchor</keyword>
<evidence type="ECO:0000256" key="3">
    <source>
        <dbReference type="ARBA" id="ARBA00010031"/>
    </source>
</evidence>
<feature type="compositionally biased region" description="Low complexity" evidence="11">
    <location>
        <begin position="158"/>
        <end position="167"/>
    </location>
</feature>
<dbReference type="OrthoDB" id="3065412at2759"/>
<keyword evidence="16" id="KW-1185">Reference proteome</keyword>
<evidence type="ECO:0000259" key="14">
    <source>
        <dbReference type="PROSITE" id="PS52012"/>
    </source>
</evidence>
<dbReference type="STRING" id="1447883.A0A2B7YPK6"/>
<keyword evidence="12" id="KW-0472">Membrane</keyword>